<dbReference type="EMBL" id="JAWZYT010006759">
    <property type="protein sequence ID" value="KAK4287575.1"/>
    <property type="molecule type" value="Genomic_DNA"/>
</dbReference>
<gene>
    <name evidence="2" type="ORF">Pmani_039353</name>
</gene>
<feature type="compositionally biased region" description="Basic and acidic residues" evidence="1">
    <location>
        <begin position="21"/>
        <end position="31"/>
    </location>
</feature>
<feature type="region of interest" description="Disordered" evidence="1">
    <location>
        <begin position="55"/>
        <end position="75"/>
    </location>
</feature>
<protein>
    <submittedName>
        <fullName evidence="2">Uncharacterized protein</fullName>
    </submittedName>
</protein>
<organism evidence="2 3">
    <name type="scientific">Petrolisthes manimaculis</name>
    <dbReference type="NCBI Taxonomy" id="1843537"/>
    <lineage>
        <taxon>Eukaryota</taxon>
        <taxon>Metazoa</taxon>
        <taxon>Ecdysozoa</taxon>
        <taxon>Arthropoda</taxon>
        <taxon>Crustacea</taxon>
        <taxon>Multicrustacea</taxon>
        <taxon>Malacostraca</taxon>
        <taxon>Eumalacostraca</taxon>
        <taxon>Eucarida</taxon>
        <taxon>Decapoda</taxon>
        <taxon>Pleocyemata</taxon>
        <taxon>Anomura</taxon>
        <taxon>Galatheoidea</taxon>
        <taxon>Porcellanidae</taxon>
        <taxon>Petrolisthes</taxon>
    </lineage>
</organism>
<reference evidence="2" key="1">
    <citation type="submission" date="2023-11" db="EMBL/GenBank/DDBJ databases">
        <title>Genome assemblies of two species of porcelain crab, Petrolisthes cinctipes and Petrolisthes manimaculis (Anomura: Porcellanidae).</title>
        <authorList>
            <person name="Angst P."/>
        </authorList>
    </citation>
    <scope>NUCLEOTIDE SEQUENCE</scope>
    <source>
        <strain evidence="2">PB745_02</strain>
        <tissue evidence="2">Gill</tissue>
    </source>
</reference>
<evidence type="ECO:0000313" key="2">
    <source>
        <dbReference type="EMBL" id="KAK4287575.1"/>
    </source>
</evidence>
<proteinExistence type="predicted"/>
<sequence>MWARARPLHIPPILTAPTHYEPQDGGRDGRADSQTGHLNSMAIEGLKKFRKKVEEREKVESGEPGSWVSEVDGSQSRPWEISGKGIHWLGRPREAVQWPAPGFCFDCIGVVASRGKAYKRCLLACLPACLPGREGVSRCCRSKA</sequence>
<dbReference type="Proteomes" id="UP001292094">
    <property type="component" value="Unassembled WGS sequence"/>
</dbReference>
<accession>A0AAE1NEB1</accession>
<keyword evidence="3" id="KW-1185">Reference proteome</keyword>
<evidence type="ECO:0000256" key="1">
    <source>
        <dbReference type="SAM" id="MobiDB-lite"/>
    </source>
</evidence>
<feature type="region of interest" description="Disordered" evidence="1">
    <location>
        <begin position="13"/>
        <end position="37"/>
    </location>
</feature>
<name>A0AAE1NEB1_9EUCA</name>
<evidence type="ECO:0000313" key="3">
    <source>
        <dbReference type="Proteomes" id="UP001292094"/>
    </source>
</evidence>
<dbReference type="AlphaFoldDB" id="A0AAE1NEB1"/>
<comment type="caution">
    <text evidence="2">The sequence shown here is derived from an EMBL/GenBank/DDBJ whole genome shotgun (WGS) entry which is preliminary data.</text>
</comment>